<dbReference type="Proteomes" id="UP001155241">
    <property type="component" value="Unassembled WGS sequence"/>
</dbReference>
<dbReference type="RefSeq" id="WP_252855274.1">
    <property type="nucleotide sequence ID" value="NZ_JAMXLR010000089.1"/>
</dbReference>
<evidence type="ECO:0000313" key="1">
    <source>
        <dbReference type="EMBL" id="MCO6047163.1"/>
    </source>
</evidence>
<reference evidence="1" key="1">
    <citation type="submission" date="2022-06" db="EMBL/GenBank/DDBJ databases">
        <title>Aeoliella straminimaris, a novel planctomycete from sediments.</title>
        <authorList>
            <person name="Vitorino I.R."/>
            <person name="Lage O.M."/>
        </authorList>
    </citation>
    <scope>NUCLEOTIDE SEQUENCE</scope>
    <source>
        <strain evidence="1">ICT_H6.2</strain>
    </source>
</reference>
<gene>
    <name evidence="1" type="ORF">NG895_24965</name>
</gene>
<name>A0A9X2FFA1_9BACT</name>
<accession>A0A9X2FFA1</accession>
<evidence type="ECO:0000313" key="2">
    <source>
        <dbReference type="Proteomes" id="UP001155241"/>
    </source>
</evidence>
<dbReference type="AlphaFoldDB" id="A0A9X2FFA1"/>
<comment type="caution">
    <text evidence="1">The sequence shown here is derived from an EMBL/GenBank/DDBJ whole genome shotgun (WGS) entry which is preliminary data.</text>
</comment>
<protein>
    <submittedName>
        <fullName evidence="1">Lpg1974 family pore-forming outer membrane protein</fullName>
    </submittedName>
</protein>
<keyword evidence="2" id="KW-1185">Reference proteome</keyword>
<proteinExistence type="predicted"/>
<organism evidence="1 2">
    <name type="scientific">Aeoliella straminimaris</name>
    <dbReference type="NCBI Taxonomy" id="2954799"/>
    <lineage>
        <taxon>Bacteria</taxon>
        <taxon>Pseudomonadati</taxon>
        <taxon>Planctomycetota</taxon>
        <taxon>Planctomycetia</taxon>
        <taxon>Pirellulales</taxon>
        <taxon>Lacipirellulaceae</taxon>
        <taxon>Aeoliella</taxon>
    </lineage>
</organism>
<dbReference type="InterPro" id="IPR007825">
    <property type="entry name" value="Major_OMP_Legionella"/>
</dbReference>
<sequence>MLYWKATEPVDWVLNADPSPANQFVDYVSTDYDFVPGFRLGATLAGHWEPQIAWTHFETSTDDSIAGDLTAAFLGGKDSQPPAPKLYFDTGQLAASIDYDMIDLDVGKSYEVVPSMVVRPVVGLRGGTLRQSFITAFQTSYTHEAVASQRNVVETAESNFWGIGPKMGVDSHVALYRSRLVEVNLQAGFFAAYLLGDWDLPDVTRITQTDDGVATDSTQTIKLASRDFGSLAFQAMVGMNFRAGHWSGAVGYELNDWLNQCQVFTDATGPQNNDLLLQGLNVRLAYEF</sequence>
<dbReference type="Pfam" id="PF05150">
    <property type="entry name" value="Legionella_OMP"/>
    <property type="match status" value="1"/>
</dbReference>
<dbReference type="EMBL" id="JAMXLR010000089">
    <property type="protein sequence ID" value="MCO6047163.1"/>
    <property type="molecule type" value="Genomic_DNA"/>
</dbReference>